<dbReference type="InterPro" id="IPR030878">
    <property type="entry name" value="Ribosomal_uL15"/>
</dbReference>
<protein>
    <recommendedName>
        <fullName evidence="4">Large ribosomal subunit protein uL15</fullName>
    </recommendedName>
</protein>
<evidence type="ECO:0000256" key="3">
    <source>
        <dbReference type="ARBA" id="ARBA00023274"/>
    </source>
</evidence>
<gene>
    <name evidence="4 7" type="primary">rplO</name>
    <name evidence="7" type="ORF">BN948_03089</name>
</gene>
<evidence type="ECO:0000256" key="2">
    <source>
        <dbReference type="ARBA" id="ARBA00022980"/>
    </source>
</evidence>
<dbReference type="InterPro" id="IPR036227">
    <property type="entry name" value="Ribosomal_uL15/eL18_sf"/>
</dbReference>
<dbReference type="PANTHER" id="PTHR12934">
    <property type="entry name" value="50S RIBOSOMAL PROTEIN L15"/>
    <property type="match status" value="1"/>
</dbReference>
<feature type="compositionally biased region" description="Gly residues" evidence="5">
    <location>
        <begin position="21"/>
        <end position="31"/>
    </location>
</feature>
<accession>A0A1L1PLF9</accession>
<organism evidence="7 8">
    <name type="scientific">Hydrogenophaga intermedia</name>
    <dbReference type="NCBI Taxonomy" id="65786"/>
    <lineage>
        <taxon>Bacteria</taxon>
        <taxon>Pseudomonadati</taxon>
        <taxon>Pseudomonadota</taxon>
        <taxon>Betaproteobacteria</taxon>
        <taxon>Burkholderiales</taxon>
        <taxon>Comamonadaceae</taxon>
        <taxon>Hydrogenophaga</taxon>
    </lineage>
</organism>
<keyword evidence="8" id="KW-1185">Reference proteome</keyword>
<dbReference type="GO" id="GO:0006412">
    <property type="term" value="P:translation"/>
    <property type="evidence" value="ECO:0007669"/>
    <property type="project" value="UniProtKB-UniRule"/>
</dbReference>
<dbReference type="PANTHER" id="PTHR12934:SF11">
    <property type="entry name" value="LARGE RIBOSOMAL SUBUNIT PROTEIN UL15M"/>
    <property type="match status" value="1"/>
</dbReference>
<keyword evidence="2 4" id="KW-0689">Ribosomal protein</keyword>
<reference evidence="8" key="1">
    <citation type="submission" date="2014-02" db="EMBL/GenBank/DDBJ databases">
        <authorList>
            <person name="Gan H."/>
        </authorList>
    </citation>
    <scope>NUCLEOTIDE SEQUENCE [LARGE SCALE GENOMIC DNA]</scope>
    <source>
        <strain evidence="8">S1</strain>
    </source>
</reference>
<comment type="function">
    <text evidence="4">Binds to the 23S rRNA.</text>
</comment>
<evidence type="ECO:0000256" key="5">
    <source>
        <dbReference type="SAM" id="MobiDB-lite"/>
    </source>
</evidence>
<comment type="similarity">
    <text evidence="1 4">Belongs to the universal ribosomal protein uL15 family.</text>
</comment>
<keyword evidence="4" id="KW-0694">RNA-binding</keyword>
<name>A0A1L1PLF9_HYDIT</name>
<evidence type="ECO:0000256" key="1">
    <source>
        <dbReference type="ARBA" id="ARBA00007320"/>
    </source>
</evidence>
<keyword evidence="3 4" id="KW-0687">Ribonucleoprotein</keyword>
<keyword evidence="4" id="KW-0699">rRNA-binding</keyword>
<dbReference type="NCBIfam" id="TIGR01071">
    <property type="entry name" value="rplO_bact"/>
    <property type="match status" value="1"/>
</dbReference>
<evidence type="ECO:0000259" key="6">
    <source>
        <dbReference type="Pfam" id="PF00828"/>
    </source>
</evidence>
<feature type="region of interest" description="Disordered" evidence="5">
    <location>
        <begin position="1"/>
        <end position="54"/>
    </location>
</feature>
<evidence type="ECO:0000313" key="7">
    <source>
        <dbReference type="EMBL" id="CDN88653.1"/>
    </source>
</evidence>
<dbReference type="Pfam" id="PF00828">
    <property type="entry name" value="Ribosomal_L27A"/>
    <property type="match status" value="1"/>
</dbReference>
<dbReference type="GO" id="GO:0022625">
    <property type="term" value="C:cytosolic large ribosomal subunit"/>
    <property type="evidence" value="ECO:0007669"/>
    <property type="project" value="TreeGrafter"/>
</dbReference>
<dbReference type="GO" id="GO:0003735">
    <property type="term" value="F:structural constituent of ribosome"/>
    <property type="evidence" value="ECO:0007669"/>
    <property type="project" value="InterPro"/>
</dbReference>
<dbReference type="GO" id="GO:0019843">
    <property type="term" value="F:rRNA binding"/>
    <property type="evidence" value="ECO:0007669"/>
    <property type="project" value="UniProtKB-UniRule"/>
</dbReference>
<dbReference type="InterPro" id="IPR005749">
    <property type="entry name" value="Ribosomal_uL15_bac-type"/>
</dbReference>
<proteinExistence type="inferred from homology"/>
<evidence type="ECO:0000256" key="4">
    <source>
        <dbReference type="HAMAP-Rule" id="MF_01341"/>
    </source>
</evidence>
<feature type="domain" description="Large ribosomal subunit protein uL15/eL18" evidence="6">
    <location>
        <begin position="78"/>
        <end position="142"/>
    </location>
</feature>
<dbReference type="SUPFAM" id="SSF52080">
    <property type="entry name" value="Ribosomal proteins L15p and L18e"/>
    <property type="match status" value="1"/>
</dbReference>
<dbReference type="Proteomes" id="UP000028878">
    <property type="component" value="Unassembled WGS sequence"/>
</dbReference>
<comment type="subunit">
    <text evidence="4">Part of the 50S ribosomal subunit.</text>
</comment>
<sequence>MELNNIKPADGAKHAKRRVGRGIGSGLGKTAGRGHKGQKSRAGGYHKVGFEGGQMPLQRRLPKRGFKSAQLQFNAEVTLDQIDAIEATDIDVLTLKQLGLVPQLTKRVKLIKSGELKRAVTLKDVVPTAGAKAAVEAAGGKIAAA</sequence>
<dbReference type="Gene3D" id="3.100.10.10">
    <property type="match status" value="1"/>
</dbReference>
<dbReference type="AlphaFoldDB" id="A0A1L1PLF9"/>
<dbReference type="RefSeq" id="WP_009514922.1">
    <property type="nucleotide sequence ID" value="NZ_CCAE010000027.1"/>
</dbReference>
<dbReference type="InterPro" id="IPR021131">
    <property type="entry name" value="Ribosomal_uL15/eL18"/>
</dbReference>
<dbReference type="HAMAP" id="MF_01341">
    <property type="entry name" value="Ribosomal_uL15"/>
    <property type="match status" value="1"/>
</dbReference>
<dbReference type="EMBL" id="CCAE010000027">
    <property type="protein sequence ID" value="CDN88653.1"/>
    <property type="molecule type" value="Genomic_DNA"/>
</dbReference>
<reference evidence="8" key="2">
    <citation type="submission" date="2014-11" db="EMBL/GenBank/DDBJ databases">
        <title>Draft genome sequence of Hydrogenophaga intermedia S1.</title>
        <authorList>
            <person name="Gan H.M."/>
            <person name="Chew T.H."/>
            <person name="Stolz A."/>
        </authorList>
    </citation>
    <scope>NUCLEOTIDE SEQUENCE [LARGE SCALE GENOMIC DNA]</scope>
    <source>
        <strain evidence="8">S1</strain>
    </source>
</reference>
<evidence type="ECO:0000313" key="8">
    <source>
        <dbReference type="Proteomes" id="UP000028878"/>
    </source>
</evidence>